<dbReference type="RefSeq" id="WP_250946948.1">
    <property type="nucleotide sequence ID" value="NZ_JAMQAY010000016.1"/>
</dbReference>
<evidence type="ECO:0000313" key="1">
    <source>
        <dbReference type="EMBL" id="MCM2404230.1"/>
    </source>
</evidence>
<dbReference type="InterPro" id="IPR006975">
    <property type="entry name" value="NifQ"/>
</dbReference>
<gene>
    <name evidence="1" type="ORF">NBH20_23920</name>
</gene>
<dbReference type="Proteomes" id="UP001155079">
    <property type="component" value="Unassembled WGS sequence"/>
</dbReference>
<sequence>MFANHYASLLAGQWPAIDAGTAFDRHALACVLAIARDEELAGRATIAEATGLGPKELTRLVARNFPAVPFDSFGIDPDETEPDRDEEEEILFELLLQHCDPGIAASRQFARIVARRAMRDDHLWQDLGLFERAELTRLLNRHFPSLAAGNTQNMKWKKYFYRKLCEAEGFSLCTAPSCRECSDFDACFGEENGESRLARLKNGTVQWA</sequence>
<organism evidence="1 2">
    <name type="scientific">Ciceribacter sichuanensis</name>
    <dbReference type="NCBI Taxonomy" id="2949647"/>
    <lineage>
        <taxon>Bacteria</taxon>
        <taxon>Pseudomonadati</taxon>
        <taxon>Pseudomonadota</taxon>
        <taxon>Alphaproteobacteria</taxon>
        <taxon>Hyphomicrobiales</taxon>
        <taxon>Rhizobiaceae</taxon>
        <taxon>Ciceribacter</taxon>
    </lineage>
</organism>
<protein>
    <submittedName>
        <fullName evidence="1">Nitrogen fixation protein NifQ</fullName>
    </submittedName>
</protein>
<keyword evidence="2" id="KW-1185">Reference proteome</keyword>
<accession>A0ABT0VIE5</accession>
<comment type="caution">
    <text evidence="1">The sequence shown here is derived from an EMBL/GenBank/DDBJ whole genome shotgun (WGS) entry which is preliminary data.</text>
</comment>
<dbReference type="Pfam" id="PF04891">
    <property type="entry name" value="NifQ"/>
    <property type="match status" value="1"/>
</dbReference>
<name>A0ABT0VIE5_9HYPH</name>
<reference evidence="1 2" key="1">
    <citation type="submission" date="2022-06" db="EMBL/GenBank/DDBJ databases">
        <authorList>
            <person name="Sun Q."/>
        </authorList>
    </citation>
    <scope>NUCLEOTIDE SEQUENCE [LARGE SCALE GENOMIC DNA]</scope>
    <source>
        <strain evidence="1 2">S153</strain>
    </source>
</reference>
<proteinExistence type="predicted"/>
<dbReference type="EMBL" id="JAMQAY010000016">
    <property type="protein sequence ID" value="MCM2404230.1"/>
    <property type="molecule type" value="Genomic_DNA"/>
</dbReference>
<evidence type="ECO:0000313" key="2">
    <source>
        <dbReference type="Proteomes" id="UP001155079"/>
    </source>
</evidence>